<dbReference type="GO" id="GO:0009308">
    <property type="term" value="P:amine metabolic process"/>
    <property type="evidence" value="ECO:0007669"/>
    <property type="project" value="InterPro"/>
</dbReference>
<dbReference type="Gene3D" id="2.70.98.20">
    <property type="entry name" value="Copper amine oxidase, catalytic domain"/>
    <property type="match status" value="1"/>
</dbReference>
<proteinExistence type="predicted"/>
<name>A0A076MR50_AMYME</name>
<sequence>MMPVDRCGFTLKPAGFFDRNPTLDVPAPRGAHCHSHGAEVHEFARYAAPSVADEIACCGATRSRCW</sequence>
<dbReference type="GO" id="GO:0008131">
    <property type="term" value="F:primary methylamine oxidase activity"/>
    <property type="evidence" value="ECO:0007669"/>
    <property type="project" value="InterPro"/>
</dbReference>
<dbReference type="Proteomes" id="UP000062973">
    <property type="component" value="Chromosome"/>
</dbReference>
<accession>A0A076MR50</accession>
<keyword evidence="2" id="KW-1185">Reference proteome</keyword>
<dbReference type="PATRIC" id="fig|1068978.7.peg.1397"/>
<dbReference type="GO" id="GO:0048038">
    <property type="term" value="F:quinone binding"/>
    <property type="evidence" value="ECO:0007669"/>
    <property type="project" value="InterPro"/>
</dbReference>
<dbReference type="STRING" id="1068978.AMETH_1324"/>
<evidence type="ECO:0000313" key="2">
    <source>
        <dbReference type="Proteomes" id="UP000062973"/>
    </source>
</evidence>
<gene>
    <name evidence="1" type="ORF">AMETH_1324</name>
</gene>
<dbReference type="KEGG" id="amq:AMETH_1324"/>
<dbReference type="GO" id="GO:0005507">
    <property type="term" value="F:copper ion binding"/>
    <property type="evidence" value="ECO:0007669"/>
    <property type="project" value="InterPro"/>
</dbReference>
<protein>
    <submittedName>
        <fullName evidence="1">Histamine oxidase</fullName>
    </submittedName>
</protein>
<reference evidence="1 2" key="1">
    <citation type="submission" date="2014-07" db="EMBL/GenBank/DDBJ databases">
        <title>Whole Genome Sequence of the Amycolatopsis methanolica 239.</title>
        <authorList>
            <person name="Tang B."/>
        </authorList>
    </citation>
    <scope>NUCLEOTIDE SEQUENCE [LARGE SCALE GENOMIC DNA]</scope>
    <source>
        <strain evidence="1 2">239</strain>
    </source>
</reference>
<dbReference type="AlphaFoldDB" id="A0A076MR50"/>
<evidence type="ECO:0000313" key="1">
    <source>
        <dbReference type="EMBL" id="AIJ21416.1"/>
    </source>
</evidence>
<dbReference type="SUPFAM" id="SSF49998">
    <property type="entry name" value="Amine oxidase catalytic domain"/>
    <property type="match status" value="1"/>
</dbReference>
<dbReference type="InterPro" id="IPR036460">
    <property type="entry name" value="Cu_amine_oxidase_C_sf"/>
</dbReference>
<dbReference type="EMBL" id="CP009110">
    <property type="protein sequence ID" value="AIJ21416.1"/>
    <property type="molecule type" value="Genomic_DNA"/>
</dbReference>
<organism evidence="1 2">
    <name type="scientific">Amycolatopsis methanolica 239</name>
    <dbReference type="NCBI Taxonomy" id="1068978"/>
    <lineage>
        <taxon>Bacteria</taxon>
        <taxon>Bacillati</taxon>
        <taxon>Actinomycetota</taxon>
        <taxon>Actinomycetes</taxon>
        <taxon>Pseudonocardiales</taxon>
        <taxon>Pseudonocardiaceae</taxon>
        <taxon>Amycolatopsis</taxon>
        <taxon>Amycolatopsis methanolica group</taxon>
    </lineage>
</organism>
<dbReference type="eggNOG" id="COG3733">
    <property type="taxonomic scope" value="Bacteria"/>
</dbReference>
<dbReference type="HOGENOM" id="CLU_2821632_0_0_11"/>